<dbReference type="PANTHER" id="PTHR42939:SF1">
    <property type="entry name" value="ABC TRANSPORTER ATP-BINDING PROTEIN ALBC-RELATED"/>
    <property type="match status" value="1"/>
</dbReference>
<evidence type="ECO:0000313" key="5">
    <source>
        <dbReference type="EMBL" id="SYX87517.1"/>
    </source>
</evidence>
<organism evidence="5 6">
    <name type="scientific">Paenibacillus alvei</name>
    <name type="common">Bacillus alvei</name>
    <dbReference type="NCBI Taxonomy" id="44250"/>
    <lineage>
        <taxon>Bacteria</taxon>
        <taxon>Bacillati</taxon>
        <taxon>Bacillota</taxon>
        <taxon>Bacilli</taxon>
        <taxon>Bacillales</taxon>
        <taxon>Paenibacillaceae</taxon>
        <taxon>Paenibacillus</taxon>
    </lineage>
</organism>
<dbReference type="Pfam" id="PF00005">
    <property type="entry name" value="ABC_tran"/>
    <property type="match status" value="1"/>
</dbReference>
<sequence length="245" mass="27293">MTTNAMIRFDHVSKIYSKQNQVRDIHFSIGQGECFALCGGNGAGKSTIIQMMIGIVKPTSGSIYLNGHKVSSTDSAYKSTFAYMPDNMVFPRSLTGYEVLHFFSKLLQVPRGRIDDLLCLVGLEQDKHKKVSHYSKGMQQRLALAQALLPEAPIIILDEPTNGLDPYWVHTFKELIHAERRKGTTILYSTHILSVVEDTADTVAFMNEGAMVACDSVARLCRTENGHRSLEAVFYDTCQRIAVNS</sequence>
<dbReference type="PROSITE" id="PS00211">
    <property type="entry name" value="ABC_TRANSPORTER_1"/>
    <property type="match status" value="1"/>
</dbReference>
<reference evidence="6" key="1">
    <citation type="submission" date="2018-08" db="EMBL/GenBank/DDBJ databases">
        <authorList>
            <person name="Chevrot R."/>
        </authorList>
    </citation>
    <scope>NUCLEOTIDE SEQUENCE [LARGE SCALE GENOMIC DNA]</scope>
</reference>
<keyword evidence="1" id="KW-0813">Transport</keyword>
<evidence type="ECO:0000259" key="4">
    <source>
        <dbReference type="PROSITE" id="PS50893"/>
    </source>
</evidence>
<evidence type="ECO:0000256" key="3">
    <source>
        <dbReference type="ARBA" id="ARBA00022840"/>
    </source>
</evidence>
<evidence type="ECO:0000313" key="6">
    <source>
        <dbReference type="Proteomes" id="UP000304148"/>
    </source>
</evidence>
<dbReference type="GO" id="GO:0005524">
    <property type="term" value="F:ATP binding"/>
    <property type="evidence" value="ECO:0007669"/>
    <property type="project" value="UniProtKB-KW"/>
</dbReference>
<dbReference type="AlphaFoldDB" id="A0A383RKH4"/>
<dbReference type="InterPro" id="IPR051782">
    <property type="entry name" value="ABC_Transporter_VariousFunc"/>
</dbReference>
<dbReference type="RefSeq" id="WP_138189100.1">
    <property type="nucleotide sequence ID" value="NZ_LS992241.1"/>
</dbReference>
<proteinExistence type="predicted"/>
<dbReference type="PANTHER" id="PTHR42939">
    <property type="entry name" value="ABC TRANSPORTER ATP-BINDING PROTEIN ALBC-RELATED"/>
    <property type="match status" value="1"/>
</dbReference>
<gene>
    <name evidence="5" type="ORF">PBLR_15947</name>
</gene>
<dbReference type="Proteomes" id="UP000304148">
    <property type="component" value="Chromosome"/>
</dbReference>
<protein>
    <submittedName>
        <fullName evidence="5">ABC-type copper transport system, ATPase component</fullName>
    </submittedName>
</protein>
<dbReference type="EMBL" id="LS992241">
    <property type="protein sequence ID" value="SYX87517.1"/>
    <property type="molecule type" value="Genomic_DNA"/>
</dbReference>
<dbReference type="SUPFAM" id="SSF52540">
    <property type="entry name" value="P-loop containing nucleoside triphosphate hydrolases"/>
    <property type="match status" value="1"/>
</dbReference>
<dbReference type="Gene3D" id="3.40.50.300">
    <property type="entry name" value="P-loop containing nucleotide triphosphate hydrolases"/>
    <property type="match status" value="1"/>
</dbReference>
<dbReference type="InterPro" id="IPR027417">
    <property type="entry name" value="P-loop_NTPase"/>
</dbReference>
<keyword evidence="3" id="KW-0067">ATP-binding</keyword>
<dbReference type="PROSITE" id="PS50893">
    <property type="entry name" value="ABC_TRANSPORTER_2"/>
    <property type="match status" value="1"/>
</dbReference>
<dbReference type="InterPro" id="IPR003593">
    <property type="entry name" value="AAA+_ATPase"/>
</dbReference>
<dbReference type="InterPro" id="IPR017871">
    <property type="entry name" value="ABC_transporter-like_CS"/>
</dbReference>
<keyword evidence="2" id="KW-0547">Nucleotide-binding</keyword>
<dbReference type="CDD" id="cd03230">
    <property type="entry name" value="ABC_DR_subfamily_A"/>
    <property type="match status" value="1"/>
</dbReference>
<accession>A0A383RKH4</accession>
<evidence type="ECO:0000256" key="1">
    <source>
        <dbReference type="ARBA" id="ARBA00022448"/>
    </source>
</evidence>
<evidence type="ECO:0000256" key="2">
    <source>
        <dbReference type="ARBA" id="ARBA00022741"/>
    </source>
</evidence>
<dbReference type="InterPro" id="IPR003439">
    <property type="entry name" value="ABC_transporter-like_ATP-bd"/>
</dbReference>
<dbReference type="GO" id="GO:0016887">
    <property type="term" value="F:ATP hydrolysis activity"/>
    <property type="evidence" value="ECO:0007669"/>
    <property type="project" value="InterPro"/>
</dbReference>
<name>A0A383RKH4_PAEAL</name>
<dbReference type="SMART" id="SM00382">
    <property type="entry name" value="AAA"/>
    <property type="match status" value="1"/>
</dbReference>
<feature type="domain" description="ABC transporter" evidence="4">
    <location>
        <begin position="7"/>
        <end position="233"/>
    </location>
</feature>